<evidence type="ECO:0000313" key="2">
    <source>
        <dbReference type="Proteomes" id="UP000215335"/>
    </source>
</evidence>
<dbReference type="Proteomes" id="UP000215335">
    <property type="component" value="Unassembled WGS sequence"/>
</dbReference>
<dbReference type="AlphaFoldDB" id="A0A232ETM2"/>
<evidence type="ECO:0000313" key="1">
    <source>
        <dbReference type="EMBL" id="OXU21646.1"/>
    </source>
</evidence>
<reference evidence="1 2" key="1">
    <citation type="journal article" date="2017" name="Curr. Biol.">
        <title>The Evolution of Venom by Co-option of Single-Copy Genes.</title>
        <authorList>
            <person name="Martinson E.O."/>
            <person name="Mrinalini"/>
            <person name="Kelkar Y.D."/>
            <person name="Chang C.H."/>
            <person name="Werren J.H."/>
        </authorList>
    </citation>
    <scope>NUCLEOTIDE SEQUENCE [LARGE SCALE GENOMIC DNA]</scope>
    <source>
        <strain evidence="1 2">Alberta</strain>
        <tissue evidence="1">Whole body</tissue>
    </source>
</reference>
<gene>
    <name evidence="1" type="ORF">TSAR_007226</name>
</gene>
<dbReference type="EMBL" id="NNAY01002278">
    <property type="protein sequence ID" value="OXU21646.1"/>
    <property type="molecule type" value="Genomic_DNA"/>
</dbReference>
<name>A0A232ETM2_9HYME</name>
<organism evidence="1 2">
    <name type="scientific">Trichomalopsis sarcophagae</name>
    <dbReference type="NCBI Taxonomy" id="543379"/>
    <lineage>
        <taxon>Eukaryota</taxon>
        <taxon>Metazoa</taxon>
        <taxon>Ecdysozoa</taxon>
        <taxon>Arthropoda</taxon>
        <taxon>Hexapoda</taxon>
        <taxon>Insecta</taxon>
        <taxon>Pterygota</taxon>
        <taxon>Neoptera</taxon>
        <taxon>Endopterygota</taxon>
        <taxon>Hymenoptera</taxon>
        <taxon>Apocrita</taxon>
        <taxon>Proctotrupomorpha</taxon>
        <taxon>Chalcidoidea</taxon>
        <taxon>Pteromalidae</taxon>
        <taxon>Pteromalinae</taxon>
        <taxon>Trichomalopsis</taxon>
    </lineage>
</organism>
<protein>
    <submittedName>
        <fullName evidence="1">Uncharacterized protein</fullName>
    </submittedName>
</protein>
<sequence length="119" mass="13121">MVVDDPQNNCKPAFVTPDESVDQSALVTIVDRIKKVIVHGWRKPIVLSDSRRPLVICQGIAIAEPTEPSLSLEHLLELHPKSRRFIVADPGAGSYQFGSSRSGHATAYLKELSCPELFK</sequence>
<keyword evidence="2" id="KW-1185">Reference proteome</keyword>
<proteinExistence type="predicted"/>
<accession>A0A232ETM2</accession>
<comment type="caution">
    <text evidence="1">The sequence shown here is derived from an EMBL/GenBank/DDBJ whole genome shotgun (WGS) entry which is preliminary data.</text>
</comment>